<organism evidence="10">
    <name type="scientific">hydrothermal vent metagenome</name>
    <dbReference type="NCBI Taxonomy" id="652676"/>
    <lineage>
        <taxon>unclassified sequences</taxon>
        <taxon>metagenomes</taxon>
        <taxon>ecological metagenomes</taxon>
    </lineage>
</organism>
<dbReference type="GO" id="GO:0005524">
    <property type="term" value="F:ATP binding"/>
    <property type="evidence" value="ECO:0007669"/>
    <property type="project" value="UniProtKB-KW"/>
</dbReference>
<gene>
    <name evidence="10" type="ORF">MNBD_GAMMA16-2116</name>
</gene>
<evidence type="ECO:0000256" key="3">
    <source>
        <dbReference type="ARBA" id="ARBA00022741"/>
    </source>
</evidence>
<evidence type="ECO:0000259" key="8">
    <source>
        <dbReference type="PROSITE" id="PS51192"/>
    </source>
</evidence>
<evidence type="ECO:0000256" key="1">
    <source>
        <dbReference type="ARBA" id="ARBA00008792"/>
    </source>
</evidence>
<evidence type="ECO:0000259" key="9">
    <source>
        <dbReference type="PROSITE" id="PS51194"/>
    </source>
</evidence>
<evidence type="ECO:0000256" key="6">
    <source>
        <dbReference type="ARBA" id="ARBA00022840"/>
    </source>
</evidence>
<comment type="similarity">
    <text evidence="1">Belongs to the DEAD box helicase family. DEAH subfamily.</text>
</comment>
<dbReference type="PROSITE" id="PS51194">
    <property type="entry name" value="HELICASE_CTER"/>
    <property type="match status" value="1"/>
</dbReference>
<dbReference type="InterPro" id="IPR014001">
    <property type="entry name" value="Helicase_ATP-bd"/>
</dbReference>
<dbReference type="FunFam" id="1.20.120.1080:FF:000005">
    <property type="entry name" value="ATP-dependent helicase HrpA"/>
    <property type="match status" value="1"/>
</dbReference>
<keyword evidence="6" id="KW-0067">ATP-binding</keyword>
<accession>A0A3B0Z288</accession>
<name>A0A3B0Z288_9ZZZZ</name>
<keyword evidence="4" id="KW-0378">Hydrolase</keyword>
<dbReference type="Gene3D" id="1.20.120.1080">
    <property type="match status" value="1"/>
</dbReference>
<dbReference type="InterPro" id="IPR003593">
    <property type="entry name" value="AAA+_ATPase"/>
</dbReference>
<feature type="domain" description="Helicase C-terminal" evidence="9">
    <location>
        <begin position="266"/>
        <end position="437"/>
    </location>
</feature>
<dbReference type="CDD" id="cd18791">
    <property type="entry name" value="SF2_C_RHA"/>
    <property type="match status" value="1"/>
</dbReference>
<dbReference type="Pfam" id="PF11898">
    <property type="entry name" value="DUF3418"/>
    <property type="match status" value="1"/>
</dbReference>
<dbReference type="Gene3D" id="3.40.50.300">
    <property type="entry name" value="P-loop containing nucleotide triphosphate hydrolases"/>
    <property type="match status" value="2"/>
</dbReference>
<dbReference type="EMBL" id="UOFO01000080">
    <property type="protein sequence ID" value="VAW85791.1"/>
    <property type="molecule type" value="Genomic_DNA"/>
</dbReference>
<dbReference type="FunFam" id="3.40.50.300:FF:000575">
    <property type="entry name" value="ATP-dependent helicase hrpA"/>
    <property type="match status" value="1"/>
</dbReference>
<proteinExistence type="inferred from homology"/>
<evidence type="ECO:0000313" key="10">
    <source>
        <dbReference type="EMBL" id="VAW85791.1"/>
    </source>
</evidence>
<evidence type="ECO:0000256" key="2">
    <source>
        <dbReference type="ARBA" id="ARBA00012552"/>
    </source>
</evidence>
<dbReference type="InterPro" id="IPR007502">
    <property type="entry name" value="Helicase-assoc_dom"/>
</dbReference>
<dbReference type="Pfam" id="PF07717">
    <property type="entry name" value="OB_NTP_bind"/>
    <property type="match status" value="1"/>
</dbReference>
<reference evidence="10" key="1">
    <citation type="submission" date="2018-06" db="EMBL/GenBank/DDBJ databases">
        <authorList>
            <person name="Zhirakovskaya E."/>
        </authorList>
    </citation>
    <scope>NUCLEOTIDE SEQUENCE</scope>
</reference>
<dbReference type="Pfam" id="PF04408">
    <property type="entry name" value="WHD_HA2"/>
    <property type="match status" value="1"/>
</dbReference>
<dbReference type="SMART" id="SM00490">
    <property type="entry name" value="HELICc"/>
    <property type="match status" value="1"/>
</dbReference>
<dbReference type="InterPro" id="IPR027417">
    <property type="entry name" value="P-loop_NTPase"/>
</dbReference>
<dbReference type="Pfam" id="PF00271">
    <property type="entry name" value="Helicase_C"/>
    <property type="match status" value="1"/>
</dbReference>
<dbReference type="InterPro" id="IPR010222">
    <property type="entry name" value="RNA_helicase_HrpA"/>
</dbReference>
<evidence type="ECO:0000256" key="7">
    <source>
        <dbReference type="ARBA" id="ARBA00047984"/>
    </source>
</evidence>
<dbReference type="InterPro" id="IPR048333">
    <property type="entry name" value="HA2_WH"/>
</dbReference>
<keyword evidence="3" id="KW-0547">Nucleotide-binding</keyword>
<dbReference type="GO" id="GO:0003723">
    <property type="term" value="F:RNA binding"/>
    <property type="evidence" value="ECO:0007669"/>
    <property type="project" value="TreeGrafter"/>
</dbReference>
<dbReference type="NCBIfam" id="NF008348">
    <property type="entry name" value="PRK11131.1"/>
    <property type="match status" value="1"/>
</dbReference>
<dbReference type="InterPro" id="IPR001650">
    <property type="entry name" value="Helicase_C-like"/>
</dbReference>
<dbReference type="PROSITE" id="PS51192">
    <property type="entry name" value="HELICASE_ATP_BIND_1"/>
    <property type="match status" value="1"/>
</dbReference>
<dbReference type="EC" id="3.6.4.13" evidence="2"/>
<dbReference type="InterPro" id="IPR011709">
    <property type="entry name" value="DEAD-box_helicase_OB_fold"/>
</dbReference>
<feature type="domain" description="Helicase ATP-binding" evidence="8">
    <location>
        <begin position="79"/>
        <end position="242"/>
    </location>
</feature>
<dbReference type="SMART" id="SM00487">
    <property type="entry name" value="DEXDc"/>
    <property type="match status" value="1"/>
</dbReference>
<dbReference type="SMART" id="SM00382">
    <property type="entry name" value="AAA"/>
    <property type="match status" value="1"/>
</dbReference>
<dbReference type="CDD" id="cd17989">
    <property type="entry name" value="DEXHc_HrpA"/>
    <property type="match status" value="1"/>
</dbReference>
<dbReference type="SMART" id="SM00847">
    <property type="entry name" value="HA2"/>
    <property type="match status" value="1"/>
</dbReference>
<evidence type="ECO:0000256" key="5">
    <source>
        <dbReference type="ARBA" id="ARBA00022806"/>
    </source>
</evidence>
<dbReference type="InterPro" id="IPR011545">
    <property type="entry name" value="DEAD/DEAH_box_helicase_dom"/>
</dbReference>
<sequence>MNQKYKILYAEIDQCMIKDQHVLRRRLKKTIELDDQSALQKIQEAITRSLRICEIRRQGVPEITYPEALPVCEKREEIAQTITNNQVVIICGETGSGKTTQLPKICLEIGRGINGKIAHTQPRRVAARSVAARIAEELGSNLGDCVGYKIRFSDHTQDSSYVKLMTDGILLAETQGDRFLNQYDTIIIDEAHERSLNIDFLLGYLQQLLPKRRDLKVIITSATIDPQRFSRHFSNAPVIEVSGRTFPVDILYRPQLEPEEGAQTRDLQQTILDAVDELSALSMGDILVFLSGEREIREIAEALRKHHPPHTEILPLYARLSAAEQNKVFRSHVGRRIVLATNVAETSLTIPGIKYVIDPGTARISRYSYRSKLQRLPIERISQASANQRSGRCGRISAGVCIRLYSEDDYINRDEFTLPEIQRTSLAAVILQMKSLGFGDIDQFPFVDRPDSRMIKDGQQTLYELGAMNESGTLTKTGQQLAKLPIDPRIGRMILAANEECCLTEVLIIAAVLSTQDPRERPLDAQQKADAKHACYKDERSDFLSFLKLWATYHDNKKHLSANKLKKFCKSEFISYMRMRDWRDVHMQLTTQATQMGLKLNDKPADYTNIHRALLTGLLSHIGFKQEGREFLGARNKKFQIFPGSALFKKSPKWLMAGEIVETAKIYARVVAKIEPEWLEQAAAHLIKHNYSEPHWEKKQAMVIGYERLSLYGIIVVAKRKVDFSTVDAKLAREIFIRCALIEGELQSKASFFDHNQTLISEIKDLEHRSRRQDILVDEEVLYSFYDQHLPPTVCDRRSLEKWFKRASSTQQQALLLKKEHLLAKDESGVSAENYPPHIVFNGLKMTLQYHFEPGHELDGVTVEVPLGLLNQLSAAPFEWLVPGLLKDKIVALIKTLPKRLRKNFIPAPQFADACMEKIQQQGSLLTALSQALLKMTGVEVQHSDWQSEMISNHLFINYRVINQSGKQVAMGRDLSVLQNQQGQAAAQSFAAADVEGYPKKNITNWDFGVLSEQIEIDKKGIRVIGYPGLLDEQNSVTLKLFDTLEKSQQETLSGLRRLFILNLTERVRYIEKNMPDLQRSCLLFSNVGTCQQLKQDLVHATIDAVCIISGEFVRDKKSFDARIEQAKKEIVVRANELAIKVYAILTEYHAVNTRLGSMKKPAWKNAVTDIHRQLNALIYTGFVSATPMEQLPHIRRYIKAIDKRLDKLKLGVAQDERIMAQFLPLLLRYEKTLENNNQPLSAHSERQRYRWMLEELKVSLFAQELKTAMPVSVKRLDKQWVKIRVQEQIK</sequence>
<dbReference type="Pfam" id="PF00270">
    <property type="entry name" value="DEAD"/>
    <property type="match status" value="1"/>
</dbReference>
<comment type="catalytic activity">
    <reaction evidence="7">
        <text>ATP + H2O = ADP + phosphate + H(+)</text>
        <dbReference type="Rhea" id="RHEA:13065"/>
        <dbReference type="ChEBI" id="CHEBI:15377"/>
        <dbReference type="ChEBI" id="CHEBI:15378"/>
        <dbReference type="ChEBI" id="CHEBI:30616"/>
        <dbReference type="ChEBI" id="CHEBI:43474"/>
        <dbReference type="ChEBI" id="CHEBI:456216"/>
        <dbReference type="EC" id="3.6.4.13"/>
    </reaction>
</comment>
<dbReference type="NCBIfam" id="TIGR01967">
    <property type="entry name" value="DEAH_box_HrpA"/>
    <property type="match status" value="1"/>
</dbReference>
<dbReference type="SUPFAM" id="SSF52540">
    <property type="entry name" value="P-loop containing nucleoside triphosphate hydrolases"/>
    <property type="match status" value="1"/>
</dbReference>
<evidence type="ECO:0000256" key="4">
    <source>
        <dbReference type="ARBA" id="ARBA00022801"/>
    </source>
</evidence>
<dbReference type="PANTHER" id="PTHR18934:SF99">
    <property type="entry name" value="ATP-DEPENDENT RNA HELICASE DHX37-RELATED"/>
    <property type="match status" value="1"/>
</dbReference>
<dbReference type="PANTHER" id="PTHR18934">
    <property type="entry name" value="ATP-DEPENDENT RNA HELICASE"/>
    <property type="match status" value="1"/>
</dbReference>
<dbReference type="FunFam" id="3.40.50.300:FF:000439">
    <property type="entry name" value="ATP-dependent RNA helicase HrpA"/>
    <property type="match status" value="1"/>
</dbReference>
<dbReference type="InterPro" id="IPR024590">
    <property type="entry name" value="HrpA_C"/>
</dbReference>
<dbReference type="GO" id="GO:0016787">
    <property type="term" value="F:hydrolase activity"/>
    <property type="evidence" value="ECO:0007669"/>
    <property type="project" value="UniProtKB-KW"/>
</dbReference>
<keyword evidence="5 10" id="KW-0347">Helicase</keyword>
<protein>
    <recommendedName>
        <fullName evidence="2">RNA helicase</fullName>
        <ecNumber evidence="2">3.6.4.13</ecNumber>
    </recommendedName>
</protein>
<dbReference type="Pfam" id="PF21010">
    <property type="entry name" value="HA2_C"/>
    <property type="match status" value="1"/>
</dbReference>
<dbReference type="GO" id="GO:0003724">
    <property type="term" value="F:RNA helicase activity"/>
    <property type="evidence" value="ECO:0007669"/>
    <property type="project" value="UniProtKB-EC"/>
</dbReference>